<feature type="region of interest" description="Disordered" evidence="1">
    <location>
        <begin position="1"/>
        <end position="22"/>
    </location>
</feature>
<reference evidence="2 3" key="1">
    <citation type="submission" date="2024-11" db="EMBL/GenBank/DDBJ databases">
        <title>A near-complete genome assembly of Cinchona calisaya.</title>
        <authorList>
            <person name="Lian D.C."/>
            <person name="Zhao X.W."/>
            <person name="Wei L."/>
        </authorList>
    </citation>
    <scope>NUCLEOTIDE SEQUENCE [LARGE SCALE GENOMIC DNA]</scope>
    <source>
        <tissue evidence="2">Nenye</tissue>
    </source>
</reference>
<dbReference type="Gene3D" id="3.60.10.10">
    <property type="entry name" value="Endonuclease/exonuclease/phosphatase"/>
    <property type="match status" value="1"/>
</dbReference>
<dbReference type="InterPro" id="IPR036691">
    <property type="entry name" value="Endo/exonu/phosph_ase_sf"/>
</dbReference>
<dbReference type="AlphaFoldDB" id="A0ABD2YBJ0"/>
<dbReference type="Proteomes" id="UP001630127">
    <property type="component" value="Unassembled WGS sequence"/>
</dbReference>
<protein>
    <submittedName>
        <fullName evidence="2">Uncharacterized protein</fullName>
    </submittedName>
</protein>
<comment type="caution">
    <text evidence="2">The sequence shown here is derived from an EMBL/GenBank/DDBJ whole genome shotgun (WGS) entry which is preliminary data.</text>
</comment>
<dbReference type="SUPFAM" id="SSF56219">
    <property type="entry name" value="DNase I-like"/>
    <property type="match status" value="1"/>
</dbReference>
<evidence type="ECO:0000313" key="2">
    <source>
        <dbReference type="EMBL" id="KAL3503797.1"/>
    </source>
</evidence>
<evidence type="ECO:0000313" key="3">
    <source>
        <dbReference type="Proteomes" id="UP001630127"/>
    </source>
</evidence>
<gene>
    <name evidence="2" type="ORF">ACH5RR_033638</name>
</gene>
<keyword evidence="3" id="KW-1185">Reference proteome</keyword>
<dbReference type="EMBL" id="JBJUIK010000014">
    <property type="protein sequence ID" value="KAL3503797.1"/>
    <property type="molecule type" value="Genomic_DNA"/>
</dbReference>
<sequence length="310" mass="34825">MATGSAAATDETLQSKIEEKSEDPAISIPNNGLIVAHDSTTEVVIATHFSNSLVMSSYETTPMINITQDVRVPINIGQQSLVNSGQFIHIKATHDEWVHSVAVTFVYAKCTQAKRRILLADLIYIAVSCPCPWVIVRDFNAIESVSKYLGRATQNARSMANFSNMIFQCGIKNIPITGNTYTWSGVKNGHPIWKRLDRILVNKQLEVLFPDSRVTHLSRTTSDHSLLLWTLHSNAKRGPKSLMFQAIWIQHHSFLHTVEDTWSQPVMGSSMLALSIKLWRLKACLREWQKNVFGDIFIAIKTAKAMVLQH</sequence>
<organism evidence="2 3">
    <name type="scientific">Cinchona calisaya</name>
    <dbReference type="NCBI Taxonomy" id="153742"/>
    <lineage>
        <taxon>Eukaryota</taxon>
        <taxon>Viridiplantae</taxon>
        <taxon>Streptophyta</taxon>
        <taxon>Embryophyta</taxon>
        <taxon>Tracheophyta</taxon>
        <taxon>Spermatophyta</taxon>
        <taxon>Magnoliopsida</taxon>
        <taxon>eudicotyledons</taxon>
        <taxon>Gunneridae</taxon>
        <taxon>Pentapetalae</taxon>
        <taxon>asterids</taxon>
        <taxon>lamiids</taxon>
        <taxon>Gentianales</taxon>
        <taxon>Rubiaceae</taxon>
        <taxon>Cinchonoideae</taxon>
        <taxon>Cinchoneae</taxon>
        <taxon>Cinchona</taxon>
    </lineage>
</organism>
<proteinExistence type="predicted"/>
<name>A0ABD2YBJ0_9GENT</name>
<accession>A0ABD2YBJ0</accession>
<dbReference type="PANTHER" id="PTHR33710:SF64">
    <property type="entry name" value="ENDONUCLEASE_EXONUCLEASE_PHOSPHATASE DOMAIN-CONTAINING PROTEIN"/>
    <property type="match status" value="1"/>
</dbReference>
<evidence type="ECO:0000256" key="1">
    <source>
        <dbReference type="SAM" id="MobiDB-lite"/>
    </source>
</evidence>
<dbReference type="PANTHER" id="PTHR33710">
    <property type="entry name" value="BNAC02G09200D PROTEIN"/>
    <property type="match status" value="1"/>
</dbReference>